<reference evidence="2" key="3">
    <citation type="submission" date="2025-09" db="UniProtKB">
        <authorList>
            <consortium name="Ensembl"/>
        </authorList>
    </citation>
    <scope>IDENTIFICATION</scope>
</reference>
<dbReference type="Ensembl" id="ENSBIXT00000014319.1">
    <property type="protein sequence ID" value="ENSBIXP00000027153.1"/>
    <property type="gene ID" value="ENSBIXG00000028697.1"/>
</dbReference>
<dbReference type="AlphaFoldDB" id="A0A4W2DLG0"/>
<keyword evidence="3" id="KW-1185">Reference proteome</keyword>
<feature type="signal peptide" evidence="1">
    <location>
        <begin position="1"/>
        <end position="21"/>
    </location>
</feature>
<accession>A0A4W2DLG0</accession>
<dbReference type="OMA" id="TTCCINQ"/>
<sequence length="132" mass="15839">MGPRVFRLLLMSMFMVLFVNERDRVLGANKWFQLCRRCEFHNGYSCNHVIGSCWKFKIANLKRACVTDNFYYYDRVADRYNYRYSVLSCRTCEEGSFMLFHDLYRETFCCTEDNCNDPEKNMDISKIAMSYP</sequence>
<organism evidence="2 3">
    <name type="scientific">Bos indicus x Bos taurus</name>
    <name type="common">Hybrid cattle</name>
    <dbReference type="NCBI Taxonomy" id="30522"/>
    <lineage>
        <taxon>Eukaryota</taxon>
        <taxon>Metazoa</taxon>
        <taxon>Chordata</taxon>
        <taxon>Craniata</taxon>
        <taxon>Vertebrata</taxon>
        <taxon>Euteleostomi</taxon>
        <taxon>Mammalia</taxon>
        <taxon>Eutheria</taxon>
        <taxon>Laurasiatheria</taxon>
        <taxon>Artiodactyla</taxon>
        <taxon>Ruminantia</taxon>
        <taxon>Pecora</taxon>
        <taxon>Bovidae</taxon>
        <taxon>Bovinae</taxon>
        <taxon>Bos</taxon>
    </lineage>
</organism>
<evidence type="ECO:0000313" key="2">
    <source>
        <dbReference type="Ensembl" id="ENSBIXP00000027153.1"/>
    </source>
</evidence>
<keyword evidence="1" id="KW-0732">Signal</keyword>
<evidence type="ECO:0000313" key="3">
    <source>
        <dbReference type="Proteomes" id="UP000314981"/>
    </source>
</evidence>
<evidence type="ECO:0008006" key="4">
    <source>
        <dbReference type="Google" id="ProtNLM"/>
    </source>
</evidence>
<dbReference type="CDD" id="cd23578">
    <property type="entry name" value="TFP_LU_ECD_PATE2"/>
    <property type="match status" value="1"/>
</dbReference>
<protein>
    <recommendedName>
        <fullName evidence="4">Prostate and testis expressed 2</fullName>
    </recommendedName>
</protein>
<name>A0A4W2DLG0_BOBOX</name>
<reference evidence="2" key="2">
    <citation type="submission" date="2025-08" db="UniProtKB">
        <authorList>
            <consortium name="Ensembl"/>
        </authorList>
    </citation>
    <scope>IDENTIFICATION</scope>
</reference>
<evidence type="ECO:0000256" key="1">
    <source>
        <dbReference type="SAM" id="SignalP"/>
    </source>
</evidence>
<feature type="chain" id="PRO_5021320224" description="Prostate and testis expressed 2" evidence="1">
    <location>
        <begin position="22"/>
        <end position="132"/>
    </location>
</feature>
<proteinExistence type="predicted"/>
<dbReference type="Proteomes" id="UP000314981">
    <property type="component" value="Chromosome 29"/>
</dbReference>
<dbReference type="InterPro" id="IPR059168">
    <property type="entry name" value="PATE2-like_ECD_3FTx"/>
</dbReference>
<reference evidence="2 3" key="1">
    <citation type="submission" date="2018-11" db="EMBL/GenBank/DDBJ databases">
        <title>Haplotype-resolved cattle genomes.</title>
        <authorList>
            <person name="Low W.Y."/>
            <person name="Tearle R."/>
            <person name="Bickhart D.M."/>
            <person name="Rosen B.D."/>
            <person name="Koren S."/>
            <person name="Rhie A."/>
            <person name="Hiendleder S."/>
            <person name="Phillippy A.M."/>
            <person name="Smith T.P.L."/>
            <person name="Williams J.L."/>
        </authorList>
    </citation>
    <scope>NUCLEOTIDE SEQUENCE [LARGE SCALE GENOMIC DNA]</scope>
</reference>